<dbReference type="AlphaFoldDB" id="A0A0B6WVF7"/>
<name>A0A0B6WVF7_9BACT</name>
<feature type="region of interest" description="Disordered" evidence="1">
    <location>
        <begin position="1"/>
        <end position="22"/>
    </location>
</feature>
<sequence length="53" mass="5551">MGGAAEDQPRRASSVKNGAPELGVGEGVELACDDESAQRAPIEDFAFTRPLFS</sequence>
<gene>
    <name evidence="2" type="ORF">PYK22_01069</name>
</gene>
<dbReference type="Proteomes" id="UP000031518">
    <property type="component" value="Unassembled WGS sequence"/>
</dbReference>
<accession>A0A0B6WVF7</accession>
<dbReference type="STRING" id="454194.PYK22_01069"/>
<evidence type="ECO:0000313" key="2">
    <source>
        <dbReference type="EMBL" id="CDM65071.1"/>
    </source>
</evidence>
<evidence type="ECO:0000313" key="3">
    <source>
        <dbReference type="Proteomes" id="UP000031518"/>
    </source>
</evidence>
<evidence type="ECO:0000256" key="1">
    <source>
        <dbReference type="SAM" id="MobiDB-lite"/>
    </source>
</evidence>
<proteinExistence type="predicted"/>
<protein>
    <submittedName>
        <fullName evidence="2">Uncharacterized protein</fullName>
    </submittedName>
</protein>
<reference evidence="2 3" key="2">
    <citation type="submission" date="2015-01" db="EMBL/GenBank/DDBJ databases">
        <title>Complete genome sequence of Pyrinomonas methylaliphatogenes type strain K22T.</title>
        <authorList>
            <person name="Lee K.C.Y."/>
            <person name="Power J.F."/>
            <person name="Dunfield P.F."/>
            <person name="Morgan X.C."/>
            <person name="Huttenhower C."/>
            <person name="Stott M.B."/>
        </authorList>
    </citation>
    <scope>NUCLEOTIDE SEQUENCE [LARGE SCALE GENOMIC DNA]</scope>
    <source>
        <strain evidence="2 3">K22</strain>
    </source>
</reference>
<reference evidence="2 3" key="1">
    <citation type="submission" date="2013-12" db="EMBL/GenBank/DDBJ databases">
        <authorList>
            <person name="Stott M."/>
        </authorList>
    </citation>
    <scope>NUCLEOTIDE SEQUENCE [LARGE SCALE GENOMIC DNA]</scope>
    <source>
        <strain evidence="2 3">K22</strain>
    </source>
</reference>
<keyword evidence="3" id="KW-1185">Reference proteome</keyword>
<organism evidence="2 3">
    <name type="scientific">Pyrinomonas methylaliphatogenes</name>
    <dbReference type="NCBI Taxonomy" id="454194"/>
    <lineage>
        <taxon>Bacteria</taxon>
        <taxon>Pseudomonadati</taxon>
        <taxon>Acidobacteriota</taxon>
        <taxon>Blastocatellia</taxon>
        <taxon>Blastocatellales</taxon>
        <taxon>Pyrinomonadaceae</taxon>
        <taxon>Pyrinomonas</taxon>
    </lineage>
</organism>
<dbReference type="EMBL" id="CBXV010000004">
    <property type="protein sequence ID" value="CDM65071.1"/>
    <property type="molecule type" value="Genomic_DNA"/>
</dbReference>